<reference evidence="2 3" key="1">
    <citation type="submission" date="2018-04" db="EMBL/GenBank/DDBJ databases">
        <title>Pedobacter chongqingensis sp. nov., isolated from a rottenly hemp rope.</title>
        <authorList>
            <person name="Cai Y."/>
        </authorList>
    </citation>
    <scope>NUCLEOTIDE SEQUENCE [LARGE SCALE GENOMIC DNA]</scope>
    <source>
        <strain evidence="2 3">FJ4-8</strain>
    </source>
</reference>
<evidence type="ECO:0000256" key="1">
    <source>
        <dbReference type="SAM" id="Phobius"/>
    </source>
</evidence>
<organism evidence="2 3">
    <name type="scientific">Pararcticibacter amylolyticus</name>
    <dbReference type="NCBI Taxonomy" id="2173175"/>
    <lineage>
        <taxon>Bacteria</taxon>
        <taxon>Pseudomonadati</taxon>
        <taxon>Bacteroidota</taxon>
        <taxon>Sphingobacteriia</taxon>
        <taxon>Sphingobacteriales</taxon>
        <taxon>Sphingobacteriaceae</taxon>
        <taxon>Pararcticibacter</taxon>
    </lineage>
</organism>
<dbReference type="EMBL" id="QEAS01000034">
    <property type="protein sequence ID" value="PWG78120.1"/>
    <property type="molecule type" value="Genomic_DNA"/>
</dbReference>
<comment type="caution">
    <text evidence="2">The sequence shown here is derived from an EMBL/GenBank/DDBJ whole genome shotgun (WGS) entry which is preliminary data.</text>
</comment>
<sequence>MQDFPLYFELGWQHILDWQGYDHILFVIALCGIYTLKDWRKVLLLVTAFTLGHSLTLALSVYGKLRPSSALIEFLIPLTIVATTLHNIVNKKQRPGAVYFKYLMASLFGLIHGLGFSNYLRSLLGRSTNIVSELFAFNLGLEFGQVLIVMSVLILTFMAMNVFRSPKREWNLFLSSAIFGISLIMSLERLNIYIQHT</sequence>
<proteinExistence type="predicted"/>
<name>A0A2U2P9S6_9SPHI</name>
<dbReference type="InterPro" id="IPR032809">
    <property type="entry name" value="Put_HupE_UreJ"/>
</dbReference>
<gene>
    <name evidence="2" type="ORF">DDR33_23930</name>
</gene>
<dbReference type="RefSeq" id="WP_109418331.1">
    <property type="nucleotide sequence ID" value="NZ_QEAS01000034.1"/>
</dbReference>
<feature type="transmembrane region" description="Helical" evidence="1">
    <location>
        <begin position="135"/>
        <end position="158"/>
    </location>
</feature>
<dbReference type="Pfam" id="PF13795">
    <property type="entry name" value="HupE_UreJ_2"/>
    <property type="match status" value="1"/>
</dbReference>
<evidence type="ECO:0000313" key="3">
    <source>
        <dbReference type="Proteomes" id="UP000245647"/>
    </source>
</evidence>
<dbReference type="OrthoDB" id="9808870at2"/>
<keyword evidence="1" id="KW-1133">Transmembrane helix</keyword>
<dbReference type="Proteomes" id="UP000245647">
    <property type="component" value="Unassembled WGS sequence"/>
</dbReference>
<feature type="transmembrane region" description="Helical" evidence="1">
    <location>
        <begin position="170"/>
        <end position="187"/>
    </location>
</feature>
<feature type="transmembrane region" description="Helical" evidence="1">
    <location>
        <begin position="69"/>
        <end position="89"/>
    </location>
</feature>
<feature type="transmembrane region" description="Helical" evidence="1">
    <location>
        <begin position="96"/>
        <end position="115"/>
    </location>
</feature>
<keyword evidence="1" id="KW-0472">Membrane</keyword>
<evidence type="ECO:0000313" key="2">
    <source>
        <dbReference type="EMBL" id="PWG78120.1"/>
    </source>
</evidence>
<keyword evidence="3" id="KW-1185">Reference proteome</keyword>
<accession>A0A2U2P9S6</accession>
<feature type="transmembrane region" description="Helical" evidence="1">
    <location>
        <begin position="20"/>
        <end position="36"/>
    </location>
</feature>
<feature type="transmembrane region" description="Helical" evidence="1">
    <location>
        <begin position="43"/>
        <end position="63"/>
    </location>
</feature>
<protein>
    <submittedName>
        <fullName evidence="2">HupE / UreJ protein</fullName>
    </submittedName>
</protein>
<keyword evidence="1" id="KW-0812">Transmembrane</keyword>
<dbReference type="AlphaFoldDB" id="A0A2U2P9S6"/>